<accession>A0AAW0J5F5</accession>
<feature type="compositionally biased region" description="Gly residues" evidence="1">
    <location>
        <begin position="10"/>
        <end position="21"/>
    </location>
</feature>
<gene>
    <name evidence="2" type="ORF">U0070_014486</name>
</gene>
<dbReference type="Proteomes" id="UP001488838">
    <property type="component" value="Unassembled WGS sequence"/>
</dbReference>
<protein>
    <submittedName>
        <fullName evidence="2">Uncharacterized protein</fullName>
    </submittedName>
</protein>
<dbReference type="EMBL" id="JBBHLL010000064">
    <property type="protein sequence ID" value="KAK7821606.1"/>
    <property type="molecule type" value="Genomic_DNA"/>
</dbReference>
<sequence>MQPAEPQISHGGGPGNFMGHGGNFGSGEVNLVMVETLVEEEAMVVEVMAAEAVVEVVMVNVRGLEVMVAAMSLWNTELMDSMNKAENKRKEKEGVSTM</sequence>
<name>A0AAW0J5F5_MYOGA</name>
<dbReference type="AlphaFoldDB" id="A0AAW0J5F5"/>
<keyword evidence="3" id="KW-1185">Reference proteome</keyword>
<feature type="region of interest" description="Disordered" evidence="1">
    <location>
        <begin position="1"/>
        <end position="21"/>
    </location>
</feature>
<evidence type="ECO:0000313" key="2">
    <source>
        <dbReference type="EMBL" id="KAK7821606.1"/>
    </source>
</evidence>
<evidence type="ECO:0000313" key="3">
    <source>
        <dbReference type="Proteomes" id="UP001488838"/>
    </source>
</evidence>
<comment type="caution">
    <text evidence="2">The sequence shown here is derived from an EMBL/GenBank/DDBJ whole genome shotgun (WGS) entry which is preliminary data.</text>
</comment>
<organism evidence="2 3">
    <name type="scientific">Myodes glareolus</name>
    <name type="common">Bank vole</name>
    <name type="synonym">Clethrionomys glareolus</name>
    <dbReference type="NCBI Taxonomy" id="447135"/>
    <lineage>
        <taxon>Eukaryota</taxon>
        <taxon>Metazoa</taxon>
        <taxon>Chordata</taxon>
        <taxon>Craniata</taxon>
        <taxon>Vertebrata</taxon>
        <taxon>Euteleostomi</taxon>
        <taxon>Mammalia</taxon>
        <taxon>Eutheria</taxon>
        <taxon>Euarchontoglires</taxon>
        <taxon>Glires</taxon>
        <taxon>Rodentia</taxon>
        <taxon>Myomorpha</taxon>
        <taxon>Muroidea</taxon>
        <taxon>Cricetidae</taxon>
        <taxon>Arvicolinae</taxon>
        <taxon>Myodes</taxon>
    </lineage>
</organism>
<reference evidence="2 3" key="1">
    <citation type="journal article" date="2023" name="bioRxiv">
        <title>Conserved and derived expression patterns and positive selection on dental genes reveal complex evolutionary context of ever-growing rodent molars.</title>
        <authorList>
            <person name="Calamari Z.T."/>
            <person name="Song A."/>
            <person name="Cohen E."/>
            <person name="Akter M."/>
            <person name="Roy R.D."/>
            <person name="Hallikas O."/>
            <person name="Christensen M.M."/>
            <person name="Li P."/>
            <person name="Marangoni P."/>
            <person name="Jernvall J."/>
            <person name="Klein O.D."/>
        </authorList>
    </citation>
    <scope>NUCLEOTIDE SEQUENCE [LARGE SCALE GENOMIC DNA]</scope>
    <source>
        <strain evidence="2">V071</strain>
    </source>
</reference>
<proteinExistence type="predicted"/>
<evidence type="ECO:0000256" key="1">
    <source>
        <dbReference type="SAM" id="MobiDB-lite"/>
    </source>
</evidence>